<gene>
    <name evidence="1" type="ORF">QLX08_010169</name>
</gene>
<sequence length="78" mass="8917">MEELLKRPRLTKESTIHDIASSIREISESVSAISGKYRTLLKVNKALVLYMQNDKKRQQISALNDIQSDLEQTRLASD</sequence>
<dbReference type="AlphaFoldDB" id="A0AAW0ZDA3"/>
<reference evidence="1 2" key="1">
    <citation type="submission" date="2024-05" db="EMBL/GenBank/DDBJ databases">
        <title>The nuclear and mitochondrial genome assemblies of Tetragonisca angustula (Apidae: Meliponini), a tiny yet remarkable pollinator in the Neotropics.</title>
        <authorList>
            <person name="Ferrari R."/>
            <person name="Ricardo P.C."/>
            <person name="Dias F.C."/>
            <person name="Araujo N.S."/>
            <person name="Soares D.O."/>
            <person name="Zhou Q.-S."/>
            <person name="Zhu C.-D."/>
            <person name="Coutinho L."/>
            <person name="Airas M.C."/>
            <person name="Batista T.M."/>
        </authorList>
    </citation>
    <scope>NUCLEOTIDE SEQUENCE [LARGE SCALE GENOMIC DNA]</scope>
    <source>
        <strain evidence="1">ASF017062</strain>
        <tissue evidence="1">Abdomen</tissue>
    </source>
</reference>
<evidence type="ECO:0000313" key="1">
    <source>
        <dbReference type="EMBL" id="KAK9295525.1"/>
    </source>
</evidence>
<proteinExistence type="predicted"/>
<comment type="caution">
    <text evidence="1">The sequence shown here is derived from an EMBL/GenBank/DDBJ whole genome shotgun (WGS) entry which is preliminary data.</text>
</comment>
<organism evidence="1 2">
    <name type="scientific">Tetragonisca angustula</name>
    <dbReference type="NCBI Taxonomy" id="166442"/>
    <lineage>
        <taxon>Eukaryota</taxon>
        <taxon>Metazoa</taxon>
        <taxon>Ecdysozoa</taxon>
        <taxon>Arthropoda</taxon>
        <taxon>Hexapoda</taxon>
        <taxon>Insecta</taxon>
        <taxon>Pterygota</taxon>
        <taxon>Neoptera</taxon>
        <taxon>Endopterygota</taxon>
        <taxon>Hymenoptera</taxon>
        <taxon>Apocrita</taxon>
        <taxon>Aculeata</taxon>
        <taxon>Apoidea</taxon>
        <taxon>Anthophila</taxon>
        <taxon>Apidae</taxon>
        <taxon>Tetragonisca</taxon>
    </lineage>
</organism>
<dbReference type="Proteomes" id="UP001432146">
    <property type="component" value="Unassembled WGS sequence"/>
</dbReference>
<name>A0AAW0ZDA3_9HYME</name>
<accession>A0AAW0ZDA3</accession>
<protein>
    <submittedName>
        <fullName evidence="1">Uncharacterized protein</fullName>
    </submittedName>
</protein>
<evidence type="ECO:0000313" key="2">
    <source>
        <dbReference type="Proteomes" id="UP001432146"/>
    </source>
</evidence>
<keyword evidence="2" id="KW-1185">Reference proteome</keyword>
<dbReference type="EMBL" id="JAWNGG020000255">
    <property type="protein sequence ID" value="KAK9295525.1"/>
    <property type="molecule type" value="Genomic_DNA"/>
</dbReference>